<evidence type="ECO:0000256" key="3">
    <source>
        <dbReference type="ARBA" id="ARBA00023125"/>
    </source>
</evidence>
<dbReference type="SUPFAM" id="SSF116734">
    <property type="entry name" value="DNA methylase specificity domain"/>
    <property type="match status" value="2"/>
</dbReference>
<proteinExistence type="inferred from homology"/>
<dbReference type="InterPro" id="IPR000055">
    <property type="entry name" value="Restrct_endonuc_typeI_TRD"/>
</dbReference>
<dbReference type="AlphaFoldDB" id="A0A3G8XHY1"/>
<protein>
    <submittedName>
        <fullName evidence="5">Restriction endonuclease subunit S</fullName>
    </submittedName>
</protein>
<evidence type="ECO:0000259" key="4">
    <source>
        <dbReference type="Pfam" id="PF01420"/>
    </source>
</evidence>
<evidence type="ECO:0000256" key="2">
    <source>
        <dbReference type="ARBA" id="ARBA00022747"/>
    </source>
</evidence>
<dbReference type="GO" id="GO:0004519">
    <property type="term" value="F:endonuclease activity"/>
    <property type="evidence" value="ECO:0007669"/>
    <property type="project" value="UniProtKB-KW"/>
</dbReference>
<keyword evidence="5" id="KW-0378">Hydrolase</keyword>
<sequence>MREGWKEVKIGDYCRVLSSKRVFANDYVEKGIPFYRSKEIIHKATGVFSGDEVFISEKRFREFKEKFGAPIKGDILMSSVGNRSGVAYFVKEEYDFYFKDGNLIWMKDFSKGLCSKYLEFYLRSQLGEKSIESMMIGAAQKALTIDGVKKIKLNLPPIETQRKIASILSGYDDLIENNLKRIKILEEMAQQTYEDWFVRMRFPGYETAVMNEETGLPEGWENGTIETVTKYLSGFAFKSAHFKDNGNGVIRIKNIGNNTINLSDVAYVDNEYASKQKRYLLKSGDLLIAMTGATIGKVGIMPHSNESFYLNQRVGKFVTENTAFLNCFFNSTYGINQVINIAGGAAQPNISAQQILDIELVVPSKQILDQFSDTFNKGISIIINLQSQNQRLREARDLLLPRLMMGIVEV</sequence>
<evidence type="ECO:0000313" key="5">
    <source>
        <dbReference type="EMBL" id="AZI32980.1"/>
    </source>
</evidence>
<feature type="domain" description="Type I restriction modification DNA specificity" evidence="4">
    <location>
        <begin position="3"/>
        <end position="183"/>
    </location>
</feature>
<accession>A0A3G8XHY1</accession>
<dbReference type="CDD" id="cd17278">
    <property type="entry name" value="RMtype1_S_LdeBORF1052P-TRD2-CR2"/>
    <property type="match status" value="1"/>
</dbReference>
<dbReference type="GO" id="GO:0009307">
    <property type="term" value="P:DNA restriction-modification system"/>
    <property type="evidence" value="ECO:0007669"/>
    <property type="project" value="UniProtKB-KW"/>
</dbReference>
<keyword evidence="2" id="KW-0680">Restriction system</keyword>
<dbReference type="RefSeq" id="WP_125023968.1">
    <property type="nucleotide sequence ID" value="NZ_CP034159.1"/>
</dbReference>
<dbReference type="PANTHER" id="PTHR30408">
    <property type="entry name" value="TYPE-1 RESTRICTION ENZYME ECOKI SPECIFICITY PROTEIN"/>
    <property type="match status" value="1"/>
</dbReference>
<organism evidence="5 6">
    <name type="scientific">Kaistella carnis</name>
    <dbReference type="NCBI Taxonomy" id="1241979"/>
    <lineage>
        <taxon>Bacteria</taxon>
        <taxon>Pseudomonadati</taxon>
        <taxon>Bacteroidota</taxon>
        <taxon>Flavobacteriia</taxon>
        <taxon>Flavobacteriales</taxon>
        <taxon>Weeksellaceae</taxon>
        <taxon>Chryseobacterium group</taxon>
        <taxon>Kaistella</taxon>
    </lineage>
</organism>
<evidence type="ECO:0000313" key="6">
    <source>
        <dbReference type="Proteomes" id="UP000270185"/>
    </source>
</evidence>
<keyword evidence="5" id="KW-0540">Nuclease</keyword>
<dbReference type="GO" id="GO:0003677">
    <property type="term" value="F:DNA binding"/>
    <property type="evidence" value="ECO:0007669"/>
    <property type="project" value="UniProtKB-KW"/>
</dbReference>
<dbReference type="EMBL" id="CP034159">
    <property type="protein sequence ID" value="AZI32980.1"/>
    <property type="molecule type" value="Genomic_DNA"/>
</dbReference>
<keyword evidence="6" id="KW-1185">Reference proteome</keyword>
<dbReference type="InterPro" id="IPR044946">
    <property type="entry name" value="Restrct_endonuc_typeI_TRD_sf"/>
</dbReference>
<reference evidence="6" key="1">
    <citation type="submission" date="2018-11" db="EMBL/GenBank/DDBJ databases">
        <title>Proposal to divide the Flavobacteriaceae and reorganize its genera based on Amino Acid Identity values calculated from whole genome sequences.</title>
        <authorList>
            <person name="Nicholson A.C."/>
            <person name="Gulvik C.A."/>
            <person name="Whitney A.M."/>
            <person name="Humrighouse B.W."/>
            <person name="Bell M."/>
            <person name="Holmes B."/>
            <person name="Steigerwalt A.G."/>
            <person name="Villarma A."/>
            <person name="Sheth M."/>
            <person name="Batra D."/>
            <person name="Pryor J."/>
            <person name="Bernardet J.-F."/>
            <person name="Hugo C."/>
            <person name="Kampfer P."/>
            <person name="Newman J.D."/>
            <person name="McQuiston J.R."/>
        </authorList>
    </citation>
    <scope>NUCLEOTIDE SEQUENCE [LARGE SCALE GENOMIC DNA]</scope>
    <source>
        <strain evidence="6">G0081</strain>
    </source>
</reference>
<feature type="domain" description="Type I restriction modification DNA specificity" evidence="4">
    <location>
        <begin position="217"/>
        <end position="377"/>
    </location>
</feature>
<dbReference type="KEGG" id="ccas:EIB73_07255"/>
<name>A0A3G8XHY1_9FLAO</name>
<keyword evidence="3" id="KW-0238">DNA-binding</keyword>
<keyword evidence="5" id="KW-0255">Endonuclease</keyword>
<dbReference type="Proteomes" id="UP000270185">
    <property type="component" value="Chromosome"/>
</dbReference>
<dbReference type="OrthoDB" id="9816225at2"/>
<dbReference type="REBASE" id="283449">
    <property type="entry name" value="S.Cca81ORF7260P"/>
</dbReference>
<dbReference type="PANTHER" id="PTHR30408:SF12">
    <property type="entry name" value="TYPE I RESTRICTION ENZYME MJAVIII SPECIFICITY SUBUNIT"/>
    <property type="match status" value="1"/>
</dbReference>
<dbReference type="Gene3D" id="3.90.220.20">
    <property type="entry name" value="DNA methylase specificity domains"/>
    <property type="match status" value="2"/>
</dbReference>
<dbReference type="InterPro" id="IPR052021">
    <property type="entry name" value="Type-I_RS_S_subunit"/>
</dbReference>
<comment type="similarity">
    <text evidence="1">Belongs to the type-I restriction system S methylase family.</text>
</comment>
<gene>
    <name evidence="5" type="ORF">EIB73_07255</name>
</gene>
<dbReference type="Pfam" id="PF01420">
    <property type="entry name" value="Methylase_S"/>
    <property type="match status" value="2"/>
</dbReference>
<evidence type="ECO:0000256" key="1">
    <source>
        <dbReference type="ARBA" id="ARBA00010923"/>
    </source>
</evidence>